<evidence type="ECO:0000256" key="1">
    <source>
        <dbReference type="ARBA" id="ARBA00023242"/>
    </source>
</evidence>
<keyword evidence="2" id="KW-0805">Transcription regulation</keyword>
<comment type="subcellular location">
    <subcellularLocation>
        <location evidence="2">Nucleus</location>
    </subcellularLocation>
    <subcellularLocation>
        <location evidence="2">Chromosome</location>
        <location evidence="2">Telomere</location>
    </subcellularLocation>
</comment>
<proteinExistence type="inferred from homology"/>
<evidence type="ECO:0000256" key="2">
    <source>
        <dbReference type="RuleBase" id="RU367107"/>
    </source>
</evidence>
<keyword evidence="2" id="KW-0779">Telomere</keyword>
<feature type="compositionally biased region" description="Polar residues" evidence="3">
    <location>
        <begin position="281"/>
        <end position="308"/>
    </location>
</feature>
<reference evidence="4 5" key="1">
    <citation type="submission" date="2022-12" db="EMBL/GenBank/DDBJ databases">
        <title>Chromosome-level genome assembly of true bugs.</title>
        <authorList>
            <person name="Ma L."/>
            <person name="Li H."/>
        </authorList>
    </citation>
    <scope>NUCLEOTIDE SEQUENCE [LARGE SCALE GENOMIC DNA]</scope>
    <source>
        <strain evidence="4">Lab_2022b</strain>
    </source>
</reference>
<keyword evidence="2" id="KW-0804">Transcription</keyword>
<dbReference type="Proteomes" id="UP001461498">
    <property type="component" value="Unassembled WGS sequence"/>
</dbReference>
<accession>A0AAW1CXE8</accession>
<comment type="caution">
    <text evidence="4">The sequence shown here is derived from an EMBL/GenBank/DDBJ whole genome shotgun (WGS) entry which is preliminary data.</text>
</comment>
<keyword evidence="1 2" id="KW-0539">Nucleus</keyword>
<evidence type="ECO:0000313" key="5">
    <source>
        <dbReference type="Proteomes" id="UP001461498"/>
    </source>
</evidence>
<name>A0AAW1CXE8_9HEMI</name>
<dbReference type="PANTHER" id="PTHR16466">
    <property type="entry name" value="TELOMERE REPEAT-BINDING FACTOR 2-INTERACTING PROTEIN 1"/>
    <property type="match status" value="1"/>
</dbReference>
<comment type="subunit">
    <text evidence="2">Homodimer.</text>
</comment>
<dbReference type="EMBL" id="JAPXFL010000008">
    <property type="protein sequence ID" value="KAK9503329.1"/>
    <property type="molecule type" value="Genomic_DNA"/>
</dbReference>
<gene>
    <name evidence="4" type="ORF">O3M35_011927</name>
</gene>
<protein>
    <recommendedName>
        <fullName evidence="2">Telomeric repeat-binding factor 2-interacting protein 1</fullName>
        <shortName evidence="2">TERF2-interacting telomeric protein 1</shortName>
    </recommendedName>
    <alternativeName>
        <fullName evidence="2">Repressor/activator protein 1 homolog</fullName>
    </alternativeName>
</protein>
<feature type="region of interest" description="Disordered" evidence="3">
    <location>
        <begin position="255"/>
        <end position="340"/>
    </location>
</feature>
<dbReference type="GO" id="GO:0010833">
    <property type="term" value="P:telomere maintenance via telomere lengthening"/>
    <property type="evidence" value="ECO:0007669"/>
    <property type="project" value="UniProtKB-UniRule"/>
</dbReference>
<keyword evidence="2" id="KW-0158">Chromosome</keyword>
<dbReference type="GO" id="GO:0070187">
    <property type="term" value="C:shelterin complex"/>
    <property type="evidence" value="ECO:0007669"/>
    <property type="project" value="TreeGrafter"/>
</dbReference>
<feature type="region of interest" description="Disordered" evidence="3">
    <location>
        <begin position="156"/>
        <end position="176"/>
    </location>
</feature>
<sequence>MDYNLIEWPSMSQYPYPNMFRSLDGHPITFYFHLDDYDVKVKFEKLVIDYGGDIVDRYTSITPTTAVMVDDKCFKCFFHRVTFKASYVVDCVTSGTLLDINKYIHNNVFFNVNKFSANDYMKVIFFREFTFTSSSSKDNCSKPVIKQTITPYNVKSVEDSTNKSENVRKDREVSANNRTAEDRCLNPCAHCMLHINQTKIRADTNHGNDSRKRQILACRNEQIASTSRDEEERFHREVNNTNYTALSVSNRQCRTDRIEDDSSCSEHEQTSVRTNRRRQIISDNEGSDNSSLFPPSQDNTTNRTRPTPSVSIDRVSSDDDEVGPPTQSIITKDPDRKHTKKVYSRAEKEAILQYIVKKDAFHKVGGINLWKKMERSNICPRRTWMSLQNHFKRSLLKELETFPFLTKYQIKLLRGN</sequence>
<dbReference type="PANTHER" id="PTHR16466:SF6">
    <property type="entry name" value="TELOMERIC REPEAT-BINDING FACTOR 2-INTERACTING PROTEIN 1"/>
    <property type="match status" value="1"/>
</dbReference>
<comment type="similarity">
    <text evidence="2">Belongs to the RAP1 family.</text>
</comment>
<comment type="function">
    <text evidence="2">Acts both as a regulator of telomere function and as a transcription regulator. Involved in the regulation of telomere length and protection as a component of the shelterin complex (telosome). Does not bind DNA directly: recruited to telomeric double-stranded 5'-TTAGGG-3' repeats via its interaction with terf2. Independently of its function in telomeres, also acts as a transcription regulator: recruited to extratelomeric 5'-TTAGGG-3' sites via its association with terf2 or other factors, and regulates gene expression.</text>
</comment>
<dbReference type="InterPro" id="IPR039595">
    <property type="entry name" value="TE2IP/Rap1"/>
</dbReference>
<dbReference type="Gene3D" id="1.10.10.60">
    <property type="entry name" value="Homeodomain-like"/>
    <property type="match status" value="1"/>
</dbReference>
<organism evidence="4 5">
    <name type="scientific">Rhynocoris fuscipes</name>
    <dbReference type="NCBI Taxonomy" id="488301"/>
    <lineage>
        <taxon>Eukaryota</taxon>
        <taxon>Metazoa</taxon>
        <taxon>Ecdysozoa</taxon>
        <taxon>Arthropoda</taxon>
        <taxon>Hexapoda</taxon>
        <taxon>Insecta</taxon>
        <taxon>Pterygota</taxon>
        <taxon>Neoptera</taxon>
        <taxon>Paraneoptera</taxon>
        <taxon>Hemiptera</taxon>
        <taxon>Heteroptera</taxon>
        <taxon>Panheteroptera</taxon>
        <taxon>Cimicomorpha</taxon>
        <taxon>Reduviidae</taxon>
        <taxon>Harpactorinae</taxon>
        <taxon>Harpactorini</taxon>
        <taxon>Rhynocoris</taxon>
    </lineage>
</organism>
<dbReference type="AlphaFoldDB" id="A0AAW1CXE8"/>
<dbReference type="GO" id="GO:0042162">
    <property type="term" value="F:telomeric DNA binding"/>
    <property type="evidence" value="ECO:0007669"/>
    <property type="project" value="TreeGrafter"/>
</dbReference>
<dbReference type="GO" id="GO:0006355">
    <property type="term" value="P:regulation of DNA-templated transcription"/>
    <property type="evidence" value="ECO:0007669"/>
    <property type="project" value="UniProtKB-UniRule"/>
</dbReference>
<dbReference type="GO" id="GO:0031848">
    <property type="term" value="P:protection from non-homologous end joining at telomere"/>
    <property type="evidence" value="ECO:0007669"/>
    <property type="project" value="TreeGrafter"/>
</dbReference>
<evidence type="ECO:0000256" key="3">
    <source>
        <dbReference type="SAM" id="MobiDB-lite"/>
    </source>
</evidence>
<evidence type="ECO:0000313" key="4">
    <source>
        <dbReference type="EMBL" id="KAK9503329.1"/>
    </source>
</evidence>
<keyword evidence="2" id="KW-0010">Activator</keyword>
<keyword evidence="5" id="KW-1185">Reference proteome</keyword>